<dbReference type="RefSeq" id="WP_273749140.1">
    <property type="nucleotide sequence ID" value="NZ_JAQSJE010000007.1"/>
</dbReference>
<dbReference type="Gene3D" id="1.10.10.60">
    <property type="entry name" value="Homeodomain-like"/>
    <property type="match status" value="1"/>
</dbReference>
<comment type="caution">
    <text evidence="3">The sequence shown here is derived from an EMBL/GenBank/DDBJ whole genome shotgun (WGS) entry which is preliminary data.</text>
</comment>
<dbReference type="PROSITE" id="PS50994">
    <property type="entry name" value="INTEGRASE"/>
    <property type="match status" value="1"/>
</dbReference>
<feature type="compositionally biased region" description="Basic and acidic residues" evidence="1">
    <location>
        <begin position="223"/>
        <end position="232"/>
    </location>
</feature>
<dbReference type="InterPro" id="IPR012337">
    <property type="entry name" value="RNaseH-like_sf"/>
</dbReference>
<proteinExistence type="predicted"/>
<keyword evidence="4" id="KW-1185">Reference proteome</keyword>
<dbReference type="Gene3D" id="3.30.420.10">
    <property type="entry name" value="Ribonuclease H-like superfamily/Ribonuclease H"/>
    <property type="match status" value="1"/>
</dbReference>
<dbReference type="Pfam" id="PF13551">
    <property type="entry name" value="HTH_29"/>
    <property type="match status" value="1"/>
</dbReference>
<evidence type="ECO:0000313" key="4">
    <source>
        <dbReference type="Proteomes" id="UP001221909"/>
    </source>
</evidence>
<dbReference type="SUPFAM" id="SSF53098">
    <property type="entry name" value="Ribonuclease H-like"/>
    <property type="match status" value="1"/>
</dbReference>
<feature type="region of interest" description="Disordered" evidence="1">
    <location>
        <begin position="223"/>
        <end position="246"/>
    </location>
</feature>
<feature type="domain" description="Integrase catalytic" evidence="2">
    <location>
        <begin position="244"/>
        <end position="447"/>
    </location>
</feature>
<evidence type="ECO:0000256" key="1">
    <source>
        <dbReference type="SAM" id="MobiDB-lite"/>
    </source>
</evidence>
<organism evidence="3 4">
    <name type="scientific">Mannheimia cairinae</name>
    <dbReference type="NCBI Taxonomy" id="3025936"/>
    <lineage>
        <taxon>Bacteria</taxon>
        <taxon>Pseudomonadati</taxon>
        <taxon>Pseudomonadota</taxon>
        <taxon>Gammaproteobacteria</taxon>
        <taxon>Pasteurellales</taxon>
        <taxon>Pasteurellaceae</taxon>
        <taxon>Mannheimia</taxon>
    </lineage>
</organism>
<reference evidence="3 4" key="1">
    <citation type="submission" date="2023-02" db="EMBL/GenBank/DDBJ databases">
        <title>Mannheimia cairiniae sp. nov., a novel species of Mannheimia obtained from moscovy ducks (Cairina moschata) and reclassification of Mannheimia ovis as heterotypic synonym of Mannheimia pernigra.</title>
        <authorList>
            <person name="Christensen H."/>
        </authorList>
    </citation>
    <scope>NUCLEOTIDE SEQUENCE [LARGE SCALE GENOMIC DNA]</scope>
    <source>
        <strain evidence="3 4">AT1</strain>
    </source>
</reference>
<dbReference type="InterPro" id="IPR015378">
    <property type="entry name" value="Transposase-like_Mu_C"/>
</dbReference>
<gene>
    <name evidence="3" type="ORF">PTQ27_07435</name>
</gene>
<evidence type="ECO:0000313" key="3">
    <source>
        <dbReference type="EMBL" id="MDD0824292.1"/>
    </source>
</evidence>
<dbReference type="Proteomes" id="UP001221909">
    <property type="component" value="Unassembled WGS sequence"/>
</dbReference>
<dbReference type="InterPro" id="IPR036397">
    <property type="entry name" value="RNaseH_sf"/>
</dbReference>
<dbReference type="EMBL" id="JAQSJE010000007">
    <property type="protein sequence ID" value="MDD0824292.1"/>
    <property type="molecule type" value="Genomic_DNA"/>
</dbReference>
<dbReference type="Pfam" id="PF09299">
    <property type="entry name" value="Mu-transpos_C"/>
    <property type="match status" value="1"/>
</dbReference>
<evidence type="ECO:0000259" key="2">
    <source>
        <dbReference type="PROSITE" id="PS50994"/>
    </source>
</evidence>
<protein>
    <submittedName>
        <fullName evidence="3">DDE-type integrase/transposase/recombinase</fullName>
    </submittedName>
</protein>
<accession>A0ABT5MQ43</accession>
<name>A0ABT5MQ43_9PAST</name>
<sequence length="643" mass="74580">MTNSNEKGFIHPRYHGKLERGRIILQKGNIYVNREDGEQYELLEYLDEDAQVMIRHIHTRQSKIASIHQLDNLKINEREDISVDLSAISDDYWEKALEKYEMIKPLLNYEQHSPASVKSRAEEVGVSKRSLYRWLQAYNSLGSIAGLVNRKRGWAEGNSRLTKEQDELVTLVINEFYLHKQRPSIEQTIREIQRVASQKGIDSPSRRTIRQRILRISEEERLRKRGQKEKAKNKFTPKPNSFPNADSPLSVIQIDHTPVDLIIVDNQYRKPIGRPYLTLAMDVYSRMITGYYLSLDAPSVTSVAMCIARSILPKERLLLDHNVKGEWSVFGYPNKIHVDNGADFRSLDLSKSCEAHGIALEFRPVGRPEFGGHIERVIGTFMKEVHCLNGTTFSSTKEKDTYQSEAEAVMTLDEFETWLINYIVNVYHKRVHSALGMSPVQKWRLGIFGDKEHVGCGYPQMPVDEQTLLLDFLPSEKRTIQHNGVTIDGLRYYDVALNMYINDSDESGKSKEFLFRRDPRNIGKIWFYDPRLKRYFPIPFADQSLPDMSIWEYKQVRQYLKNKNEKLIHSQQINEALTEMRELVKQSVQRSKKARRQAQRQKVHEKSEVVIPIALKESKSLEMTKAPVSNLLSDSEFTFGDIE</sequence>
<dbReference type="InterPro" id="IPR001584">
    <property type="entry name" value="Integrase_cat-core"/>
</dbReference>